<comment type="caution">
    <text evidence="4">The sequence shown here is derived from an EMBL/GenBank/DDBJ whole genome shotgun (WGS) entry which is preliminary data.</text>
</comment>
<protein>
    <submittedName>
        <fullName evidence="4">Uncharacterized protein</fullName>
    </submittedName>
</protein>
<dbReference type="AlphaFoldDB" id="A0A329RML9"/>
<feature type="region of interest" description="Disordered" evidence="1">
    <location>
        <begin position="1"/>
        <end position="30"/>
    </location>
</feature>
<dbReference type="OrthoDB" id="10323346at2759"/>
<name>A0A329RML9_9STRA</name>
<reference evidence="4 5" key="1">
    <citation type="submission" date="2018-01" db="EMBL/GenBank/DDBJ databases">
        <title>Draft genome of the strawberry crown rot pathogen Phytophthora cactorum.</title>
        <authorList>
            <person name="Armitage A.D."/>
            <person name="Lysoe E."/>
            <person name="Nellist C.F."/>
            <person name="Harrison R.J."/>
            <person name="Brurberg M.B."/>
        </authorList>
    </citation>
    <scope>NUCLEOTIDE SEQUENCE [LARGE SCALE GENOMIC DNA]</scope>
    <source>
        <strain evidence="4 5">10300</strain>
    </source>
</reference>
<accession>A0A329RML9</accession>
<keyword evidence="5" id="KW-1185">Reference proteome</keyword>
<evidence type="ECO:0000313" key="4">
    <source>
        <dbReference type="EMBL" id="RAW25499.1"/>
    </source>
</evidence>
<feature type="compositionally biased region" description="Basic and acidic residues" evidence="1">
    <location>
        <begin position="21"/>
        <end position="30"/>
    </location>
</feature>
<proteinExistence type="predicted"/>
<reference evidence="2" key="2">
    <citation type="submission" date="2018-10" db="EMBL/GenBank/DDBJ databases">
        <title>Effector identification in a new, highly contiguous assembly of the strawberry crown rot pathogen Phytophthora cactorum.</title>
        <authorList>
            <person name="Armitage A.D."/>
            <person name="Nellist C.F."/>
            <person name="Bates H."/>
            <person name="Vickerstaff R.J."/>
            <person name="Harrison R.J."/>
        </authorList>
    </citation>
    <scope>NUCLEOTIDE SEQUENCE</scope>
    <source>
        <strain evidence="2">4040</strain>
        <strain evidence="3">P421</strain>
    </source>
</reference>
<dbReference type="Proteomes" id="UP000736787">
    <property type="component" value="Unassembled WGS sequence"/>
</dbReference>
<dbReference type="EMBL" id="RCMV01000648">
    <property type="protein sequence ID" value="KAG3214328.1"/>
    <property type="molecule type" value="Genomic_DNA"/>
</dbReference>
<dbReference type="EMBL" id="MJFZ01000744">
    <property type="protein sequence ID" value="RAW25499.1"/>
    <property type="molecule type" value="Genomic_DNA"/>
</dbReference>
<evidence type="ECO:0000256" key="1">
    <source>
        <dbReference type="SAM" id="MobiDB-lite"/>
    </source>
</evidence>
<dbReference type="Proteomes" id="UP000760860">
    <property type="component" value="Unassembled WGS sequence"/>
</dbReference>
<dbReference type="EMBL" id="RCMK01000590">
    <property type="protein sequence ID" value="KAG2920287.1"/>
    <property type="molecule type" value="Genomic_DNA"/>
</dbReference>
<dbReference type="VEuPathDB" id="FungiDB:PC110_g18090"/>
<sequence>MNNVGHRQGHGRHRNKHHKGRSMDKKKEFSCANELKPELVQRLNAKKGKRQTVSLVNSVHCMHPTTTTEAPRGLFENMTLYSTHPSAARAGGDTSQRRQRAHDAAACSLLEPCNLYYLIMVDYVTNMDEVYEMCSLLKLFKVYSLFNLQVVCDLLKLYKVWKSPKVCKVYSLRN</sequence>
<evidence type="ECO:0000313" key="3">
    <source>
        <dbReference type="EMBL" id="KAG3214328.1"/>
    </source>
</evidence>
<dbReference type="Proteomes" id="UP000251314">
    <property type="component" value="Unassembled WGS sequence"/>
</dbReference>
<gene>
    <name evidence="4" type="ORF">PC110_g18090</name>
    <name evidence="2" type="ORF">PC117_g16536</name>
    <name evidence="3" type="ORF">PC129_g14754</name>
</gene>
<evidence type="ECO:0000313" key="2">
    <source>
        <dbReference type="EMBL" id="KAG2920287.1"/>
    </source>
</evidence>
<evidence type="ECO:0000313" key="5">
    <source>
        <dbReference type="Proteomes" id="UP000251314"/>
    </source>
</evidence>
<feature type="compositionally biased region" description="Basic residues" evidence="1">
    <location>
        <begin position="7"/>
        <end position="20"/>
    </location>
</feature>
<organism evidence="4 5">
    <name type="scientific">Phytophthora cactorum</name>
    <dbReference type="NCBI Taxonomy" id="29920"/>
    <lineage>
        <taxon>Eukaryota</taxon>
        <taxon>Sar</taxon>
        <taxon>Stramenopiles</taxon>
        <taxon>Oomycota</taxon>
        <taxon>Peronosporomycetes</taxon>
        <taxon>Peronosporales</taxon>
        <taxon>Peronosporaceae</taxon>
        <taxon>Phytophthora</taxon>
    </lineage>
</organism>